<sequence>MSRNQYITRLLVISLFILTHNLTYAQIDKPFKNDWARDELRGKVKQIDHYTDKKLQKRITYNLSGFQTKYQSYSQSMPQEVFSSYESFYDTKGNLIKDIGGDFTTINKYDELGNLIENRVLMTGNQKTRSLQTFQYANRNITYSKQTNFLYNSIEIDFINEIEYLYNEKKLLIEEIVTFTRANKLLLNEKILYGYDNLNRRRSKTKFNGRGDTTQRFEYDSVGRTILMGSRFPNKIQRTSSSDYNEYYKYDKNGNRVEISNFSTKGIPIYKGEYKFDVSGNCISHAHYMKNQLTGETTYLYDSNGWLTEEIGYTYGELKEKILYTRDNHGNIIKRIHFDGKQKQTLLLEYRIIYY</sequence>
<comment type="caution">
    <text evidence="1">The sequence shown here is derived from an EMBL/GenBank/DDBJ whole genome shotgun (WGS) entry which is preliminary data.</text>
</comment>
<reference evidence="1 2" key="1">
    <citation type="submission" date="2019-11" db="EMBL/GenBank/DDBJ databases">
        <title>Pedobacter petrophilus genome.</title>
        <authorList>
            <person name="Feldbauer M.J."/>
            <person name="Newman J.D."/>
        </authorList>
    </citation>
    <scope>NUCLEOTIDE SEQUENCE [LARGE SCALE GENOMIC DNA]</scope>
    <source>
        <strain evidence="1 2">LMG 29686</strain>
    </source>
</reference>
<evidence type="ECO:0000313" key="2">
    <source>
        <dbReference type="Proteomes" id="UP000487757"/>
    </source>
</evidence>
<dbReference type="Proteomes" id="UP000487757">
    <property type="component" value="Unassembled WGS sequence"/>
</dbReference>
<protein>
    <recommendedName>
        <fullName evidence="3">Sugar-binding protein</fullName>
    </recommendedName>
</protein>
<dbReference type="EMBL" id="WKKH01000012">
    <property type="protein sequence ID" value="MRX76364.1"/>
    <property type="molecule type" value="Genomic_DNA"/>
</dbReference>
<proteinExistence type="predicted"/>
<dbReference type="AlphaFoldDB" id="A0A7K0FZ49"/>
<dbReference type="OrthoDB" id="1148059at2"/>
<keyword evidence="2" id="KW-1185">Reference proteome</keyword>
<name>A0A7K0FZ49_9SPHI</name>
<evidence type="ECO:0000313" key="1">
    <source>
        <dbReference type="EMBL" id="MRX76364.1"/>
    </source>
</evidence>
<evidence type="ECO:0008006" key="3">
    <source>
        <dbReference type="Google" id="ProtNLM"/>
    </source>
</evidence>
<dbReference type="Gene3D" id="2.180.10.10">
    <property type="entry name" value="RHS repeat-associated core"/>
    <property type="match status" value="1"/>
</dbReference>
<gene>
    <name evidence="1" type="ORF">GJU39_09710</name>
</gene>
<accession>A0A7K0FZ49</accession>
<dbReference type="RefSeq" id="WP_154280597.1">
    <property type="nucleotide sequence ID" value="NZ_JBHUJQ010000001.1"/>
</dbReference>
<organism evidence="1 2">
    <name type="scientific">Pedobacter petrophilus</name>
    <dbReference type="NCBI Taxonomy" id="1908241"/>
    <lineage>
        <taxon>Bacteria</taxon>
        <taxon>Pseudomonadati</taxon>
        <taxon>Bacteroidota</taxon>
        <taxon>Sphingobacteriia</taxon>
        <taxon>Sphingobacteriales</taxon>
        <taxon>Sphingobacteriaceae</taxon>
        <taxon>Pedobacter</taxon>
    </lineage>
</organism>